<dbReference type="InterPro" id="IPR036291">
    <property type="entry name" value="NAD(P)-bd_dom_sf"/>
</dbReference>
<comment type="caution">
    <text evidence="4">The sequence shown here is derived from an EMBL/GenBank/DDBJ whole genome shotgun (WGS) entry which is preliminary data.</text>
</comment>
<reference evidence="4 5" key="1">
    <citation type="submission" date="2024-07" db="EMBL/GenBank/DDBJ databases">
        <title>Section-level genome sequencing and comparative genomics of Aspergillus sections Usti and Cavernicolus.</title>
        <authorList>
            <consortium name="Lawrence Berkeley National Laboratory"/>
            <person name="Nybo J.L."/>
            <person name="Vesth T.C."/>
            <person name="Theobald S."/>
            <person name="Frisvad J.C."/>
            <person name="Larsen T.O."/>
            <person name="Kjaerboelling I."/>
            <person name="Rothschild-Mancinelli K."/>
            <person name="Lyhne E.K."/>
            <person name="Kogle M.E."/>
            <person name="Barry K."/>
            <person name="Clum A."/>
            <person name="Na H."/>
            <person name="Ledsgaard L."/>
            <person name="Lin J."/>
            <person name="Lipzen A."/>
            <person name="Kuo A."/>
            <person name="Riley R."/>
            <person name="Mondo S."/>
            <person name="Labutti K."/>
            <person name="Haridas S."/>
            <person name="Pangalinan J."/>
            <person name="Salamov A.A."/>
            <person name="Simmons B.A."/>
            <person name="Magnuson J.K."/>
            <person name="Chen J."/>
            <person name="Drula E."/>
            <person name="Henrissat B."/>
            <person name="Wiebenga A."/>
            <person name="Lubbers R.J."/>
            <person name="Gomes A.C."/>
            <person name="Makela M.R."/>
            <person name="Stajich J."/>
            <person name="Grigoriev I.V."/>
            <person name="Mortensen U.H."/>
            <person name="De Vries R.P."/>
            <person name="Baker S.E."/>
            <person name="Andersen M.R."/>
        </authorList>
    </citation>
    <scope>NUCLEOTIDE SEQUENCE [LARGE SCALE GENOMIC DNA]</scope>
    <source>
        <strain evidence="4 5">CBS 209.92</strain>
    </source>
</reference>
<name>A0ABR4G722_9EURO</name>
<dbReference type="Gene3D" id="3.40.50.720">
    <property type="entry name" value="NAD(P)-binding Rossmann-like Domain"/>
    <property type="match status" value="1"/>
</dbReference>
<dbReference type="EMBL" id="JBFTWV010000041">
    <property type="protein sequence ID" value="KAL2794816.1"/>
    <property type="molecule type" value="Genomic_DNA"/>
</dbReference>
<evidence type="ECO:0000256" key="2">
    <source>
        <dbReference type="ARBA" id="ARBA00023445"/>
    </source>
</evidence>
<organism evidence="4 5">
    <name type="scientific">Aspergillus keveii</name>
    <dbReference type="NCBI Taxonomy" id="714993"/>
    <lineage>
        <taxon>Eukaryota</taxon>
        <taxon>Fungi</taxon>
        <taxon>Dikarya</taxon>
        <taxon>Ascomycota</taxon>
        <taxon>Pezizomycotina</taxon>
        <taxon>Eurotiomycetes</taxon>
        <taxon>Eurotiomycetidae</taxon>
        <taxon>Eurotiales</taxon>
        <taxon>Aspergillaceae</taxon>
        <taxon>Aspergillus</taxon>
        <taxon>Aspergillus subgen. Nidulantes</taxon>
    </lineage>
</organism>
<accession>A0ABR4G722</accession>
<comment type="similarity">
    <text evidence="2">Belongs to the NAD(P)-dependent epimerase/dehydratase family. Dihydroflavonol-4-reductase subfamily.</text>
</comment>
<dbReference type="SUPFAM" id="SSF51735">
    <property type="entry name" value="NAD(P)-binding Rossmann-fold domains"/>
    <property type="match status" value="1"/>
</dbReference>
<proteinExistence type="inferred from homology"/>
<feature type="domain" description="3-beta hydroxysteroid dehydrogenase/isomerase" evidence="3">
    <location>
        <begin position="13"/>
        <end position="181"/>
    </location>
</feature>
<dbReference type="InterPro" id="IPR050425">
    <property type="entry name" value="NAD(P)_dehydrat-like"/>
</dbReference>
<keyword evidence="1" id="KW-0560">Oxidoreductase</keyword>
<keyword evidence="5" id="KW-1185">Reference proteome</keyword>
<dbReference type="Proteomes" id="UP001610563">
    <property type="component" value="Unassembled WGS sequence"/>
</dbReference>
<dbReference type="Pfam" id="PF01073">
    <property type="entry name" value="3Beta_HSD"/>
    <property type="match status" value="1"/>
</dbReference>
<evidence type="ECO:0000259" key="3">
    <source>
        <dbReference type="Pfam" id="PF01073"/>
    </source>
</evidence>
<gene>
    <name evidence="4" type="ORF">BJX66DRAFT_351112</name>
</gene>
<dbReference type="PANTHER" id="PTHR10366">
    <property type="entry name" value="NAD DEPENDENT EPIMERASE/DEHYDRATASE"/>
    <property type="match status" value="1"/>
</dbReference>
<protein>
    <submittedName>
        <fullName evidence="4">NAD(P)-binding protein</fullName>
    </submittedName>
</protein>
<evidence type="ECO:0000256" key="1">
    <source>
        <dbReference type="ARBA" id="ARBA00023002"/>
    </source>
</evidence>
<evidence type="ECO:0000313" key="4">
    <source>
        <dbReference type="EMBL" id="KAL2794816.1"/>
    </source>
</evidence>
<dbReference type="PANTHER" id="PTHR10366:SF564">
    <property type="entry name" value="STEROL-4-ALPHA-CARBOXYLATE 3-DEHYDROGENASE, DECARBOXYLATING"/>
    <property type="match status" value="1"/>
</dbReference>
<evidence type="ECO:0000313" key="5">
    <source>
        <dbReference type="Proteomes" id="UP001610563"/>
    </source>
</evidence>
<dbReference type="InterPro" id="IPR002225">
    <property type="entry name" value="3Beta_OHSteriod_DH/Estase"/>
</dbReference>
<sequence>MAFHDISREKLLITGVSGYVGFKTLLISLSRGYAIRALVRNDSHVTDLQNRSAALSAALKSGQLEVAVVPDFLNQEAIYTALQGVTVLIHIASPLAVQTEKYQEEIIQPAISMVTTFLEAAARVSTVKRVVVTSSMVTLIPFEWNANPDSERLYNPTDLNTTLSKPPTSPMHAYWTSKALARLATRNFIETHSPDFDYVNILAGVIIGRDDRLIPSPTNKPSTADLLVGTRASVLAPLLGKEASAPFPYVDVPVHVADVAKAHVDAVDSTRVPGNSEFILASDATRDGVVWERDARALARKYFPSEVESGVFPMEGSLETIRWRVDTSETERVFGWKHVGFEETMRGLVEQYLEIRRLEKGE</sequence>